<feature type="region of interest" description="Disordered" evidence="1">
    <location>
        <begin position="418"/>
        <end position="441"/>
    </location>
</feature>
<feature type="compositionally biased region" description="Polar residues" evidence="1">
    <location>
        <begin position="683"/>
        <end position="700"/>
    </location>
</feature>
<feature type="region of interest" description="Disordered" evidence="1">
    <location>
        <begin position="101"/>
        <end position="165"/>
    </location>
</feature>
<gene>
    <name evidence="2" type="ORF">Agub_g12045</name>
</gene>
<feature type="compositionally biased region" description="Low complexity" evidence="1">
    <location>
        <begin position="140"/>
        <end position="149"/>
    </location>
</feature>
<keyword evidence="3" id="KW-1185">Reference proteome</keyword>
<evidence type="ECO:0000256" key="1">
    <source>
        <dbReference type="SAM" id="MobiDB-lite"/>
    </source>
</evidence>
<dbReference type="AlphaFoldDB" id="A0AAD3HRG8"/>
<feature type="compositionally biased region" description="Polar residues" evidence="1">
    <location>
        <begin position="801"/>
        <end position="810"/>
    </location>
</feature>
<feature type="compositionally biased region" description="Low complexity" evidence="1">
    <location>
        <begin position="330"/>
        <end position="342"/>
    </location>
</feature>
<dbReference type="EMBL" id="BMAR01000033">
    <property type="protein sequence ID" value="GFR49940.1"/>
    <property type="molecule type" value="Genomic_DNA"/>
</dbReference>
<accession>A0AAD3HRG8</accession>
<feature type="compositionally biased region" description="Pro residues" evidence="1">
    <location>
        <begin position="150"/>
        <end position="165"/>
    </location>
</feature>
<proteinExistence type="predicted"/>
<feature type="non-terminal residue" evidence="2">
    <location>
        <position position="1"/>
    </location>
</feature>
<name>A0AAD3HRG8_9CHLO</name>
<feature type="region of interest" description="Disordered" evidence="1">
    <location>
        <begin position="16"/>
        <end position="37"/>
    </location>
</feature>
<feature type="compositionally biased region" description="Gly residues" evidence="1">
    <location>
        <begin position="576"/>
        <end position="588"/>
    </location>
</feature>
<organism evidence="2 3">
    <name type="scientific">Astrephomene gubernaculifera</name>
    <dbReference type="NCBI Taxonomy" id="47775"/>
    <lineage>
        <taxon>Eukaryota</taxon>
        <taxon>Viridiplantae</taxon>
        <taxon>Chlorophyta</taxon>
        <taxon>core chlorophytes</taxon>
        <taxon>Chlorophyceae</taxon>
        <taxon>CS clade</taxon>
        <taxon>Chlamydomonadales</taxon>
        <taxon>Astrephomenaceae</taxon>
        <taxon>Astrephomene</taxon>
    </lineage>
</organism>
<feature type="region of interest" description="Disordered" evidence="1">
    <location>
        <begin position="316"/>
        <end position="350"/>
    </location>
</feature>
<sequence length="872" mass="86795">MKWLFLGCFRGQQRHHQRGLSNTPGQGATVETPTNTSTTRERYNYVQDQGSLSQHNTTQAGQDLRIGIHANASPASLLSSSSAQLPAHINERTWPLSSATQIGDSAAPQPLPTDPTIPNRSGPAHALGAGPSGPGPPTSLAPSALNPIPATAPAPPLPLLPPPSARPTFQLRASLDICPEALLLGSPVMMLSDGSSSGHSSALAVRGGGAAALALGTSGDYTTTTSSSGGGAATAAATAAVAGWPAACGGGGSRPLVVSRALRGRGSLDALVMFGALVRAVDEAGVAAAAAAAAAAGMATEAGGLAVLPAGRLERIESGDLPPGGEDPHQQQQQIQELQQQQGFELSDGDGGSFASPFAAAAALAAADAAAAAEAAAAPADGLTGPAGLTSSLPVAAASSENDSIWGASVDHHLVAGGRARDRPPKQQGYQPQPLSVLPDDSPQRMMQLLLSLMTRSANLNTYGDAMTAVDGGGGSGGGGAAAVWQHGDAARHVSSAAAAAAALDDREEAEDRHPGGAVARGNDGGVGGDGNTRRSRMFRRSSWDAVQGPSDDAFAVAALAAAAAAGLLSPRDAAGGSGGGGGGGDASGPGSCRNSSGTAAARLPIASGGVGGGSLRHLDSAGLGSLLAGALSRQLSRQLSLGAHSHSLSHSHLPNSASATSLARLATGSGSIRDVLSRIHQHQVQQHEPSRRTPSSSGSCWSAHTGLASLFDAHLTAALRHTGAVRTFKRALVGTSGGPSAVASGAGRGGGLSRSLSLSQRTSAASASAASIGSQLTGSLARLDTPTALFSGPFSGPMGRQQQHPQRASLQHHPPHPDSHNALYPRNQRRRNAQTTNGYTSLAHPSLGVLLGAAATSSPFTSGATAFITTE</sequence>
<evidence type="ECO:0000313" key="2">
    <source>
        <dbReference type="EMBL" id="GFR49940.1"/>
    </source>
</evidence>
<feature type="region of interest" description="Disordered" evidence="1">
    <location>
        <begin position="576"/>
        <end position="598"/>
    </location>
</feature>
<reference evidence="2 3" key="1">
    <citation type="journal article" date="2021" name="Sci. Rep.">
        <title>Genome sequencing of the multicellular alga Astrephomene provides insights into convergent evolution of germ-soma differentiation.</title>
        <authorList>
            <person name="Yamashita S."/>
            <person name="Yamamoto K."/>
            <person name="Matsuzaki R."/>
            <person name="Suzuki S."/>
            <person name="Yamaguchi H."/>
            <person name="Hirooka S."/>
            <person name="Minakuchi Y."/>
            <person name="Miyagishima S."/>
            <person name="Kawachi M."/>
            <person name="Toyoda A."/>
            <person name="Nozaki H."/>
        </authorList>
    </citation>
    <scope>NUCLEOTIDE SEQUENCE [LARGE SCALE GENOMIC DNA]</scope>
    <source>
        <strain evidence="2 3">NIES-4017</strain>
    </source>
</reference>
<dbReference type="Proteomes" id="UP001054857">
    <property type="component" value="Unassembled WGS sequence"/>
</dbReference>
<feature type="region of interest" description="Disordered" evidence="1">
    <location>
        <begin position="681"/>
        <end position="700"/>
    </location>
</feature>
<feature type="region of interest" description="Disordered" evidence="1">
    <location>
        <begin position="500"/>
        <end position="535"/>
    </location>
</feature>
<feature type="compositionally biased region" description="Polar residues" evidence="1">
    <location>
        <begin position="19"/>
        <end position="37"/>
    </location>
</feature>
<protein>
    <submittedName>
        <fullName evidence="2">Uncharacterized protein</fullName>
    </submittedName>
</protein>
<evidence type="ECO:0000313" key="3">
    <source>
        <dbReference type="Proteomes" id="UP001054857"/>
    </source>
</evidence>
<comment type="caution">
    <text evidence="2">The sequence shown here is derived from an EMBL/GenBank/DDBJ whole genome shotgun (WGS) entry which is preliminary data.</text>
</comment>
<feature type="region of interest" description="Disordered" evidence="1">
    <location>
        <begin position="788"/>
        <end position="827"/>
    </location>
</feature>
<feature type="region of interest" description="Disordered" evidence="1">
    <location>
        <begin position="735"/>
        <end position="756"/>
    </location>
</feature>